<evidence type="ECO:0000256" key="2">
    <source>
        <dbReference type="ARBA" id="ARBA00022692"/>
    </source>
</evidence>
<dbReference type="PROSITE" id="PS52015">
    <property type="entry name" value="TONB_CTD"/>
    <property type="match status" value="1"/>
</dbReference>
<dbReference type="SUPFAM" id="SSF74653">
    <property type="entry name" value="TolA/TonB C-terminal domain"/>
    <property type="match status" value="1"/>
</dbReference>
<protein>
    <submittedName>
        <fullName evidence="5">Gram-negative bacterial tonB protein</fullName>
    </submittedName>
</protein>
<name>A0A347WAT9_9PROT</name>
<keyword evidence="6" id="KW-1185">Reference proteome</keyword>
<keyword evidence="2" id="KW-0812">Transmembrane</keyword>
<gene>
    <name evidence="5" type="ORF">CD178_01190</name>
</gene>
<reference evidence="5 6" key="1">
    <citation type="submission" date="2017-08" db="EMBL/GenBank/DDBJ databases">
        <title>Complete genome sequence of Gluconacetobacter saccharivorans CV1 isolated from Fermented Vinegar.</title>
        <authorList>
            <person name="Kim S.-Y."/>
        </authorList>
    </citation>
    <scope>NUCLEOTIDE SEQUENCE [LARGE SCALE GENOMIC DNA]</scope>
    <source>
        <strain evidence="5 6">CV1</strain>
    </source>
</reference>
<organism evidence="5 6">
    <name type="scientific">Komagataeibacter saccharivorans</name>
    <dbReference type="NCBI Taxonomy" id="265959"/>
    <lineage>
        <taxon>Bacteria</taxon>
        <taxon>Pseudomonadati</taxon>
        <taxon>Pseudomonadota</taxon>
        <taxon>Alphaproteobacteria</taxon>
        <taxon>Acetobacterales</taxon>
        <taxon>Acetobacteraceae</taxon>
        <taxon>Komagataeibacter</taxon>
    </lineage>
</organism>
<dbReference type="EMBL" id="CP023036">
    <property type="protein sequence ID" value="AXY21982.1"/>
    <property type="molecule type" value="Genomic_DNA"/>
</dbReference>
<dbReference type="Pfam" id="PF03544">
    <property type="entry name" value="TonB_C"/>
    <property type="match status" value="1"/>
</dbReference>
<comment type="subcellular location">
    <subcellularLocation>
        <location evidence="1">Membrane</location>
        <topology evidence="1">Single-pass membrane protein</topology>
    </subcellularLocation>
</comment>
<evidence type="ECO:0000313" key="6">
    <source>
        <dbReference type="Proteomes" id="UP000264120"/>
    </source>
</evidence>
<dbReference type="KEGG" id="ksc:CD178_01190"/>
<evidence type="ECO:0000256" key="3">
    <source>
        <dbReference type="ARBA" id="ARBA00022989"/>
    </source>
</evidence>
<accession>A0A347WAT9</accession>
<dbReference type="InterPro" id="IPR006260">
    <property type="entry name" value="TonB/TolA_C"/>
</dbReference>
<dbReference type="NCBIfam" id="TIGR01352">
    <property type="entry name" value="tonB_Cterm"/>
    <property type="match status" value="1"/>
</dbReference>
<evidence type="ECO:0000256" key="4">
    <source>
        <dbReference type="ARBA" id="ARBA00023136"/>
    </source>
</evidence>
<dbReference type="GO" id="GO:0016020">
    <property type="term" value="C:membrane"/>
    <property type="evidence" value="ECO:0007669"/>
    <property type="project" value="UniProtKB-SubCell"/>
</dbReference>
<dbReference type="InterPro" id="IPR037682">
    <property type="entry name" value="TonB_C"/>
</dbReference>
<sequence>MARHMHEEGSAVVDLTLGEQGQVLQTTLKTGTGYDDLDSTALAAATKVQCSATGTNLNGRHVLLPVTFHLH</sequence>
<proteinExistence type="predicted"/>
<dbReference type="Proteomes" id="UP000264120">
    <property type="component" value="Chromosome"/>
</dbReference>
<dbReference type="AlphaFoldDB" id="A0A347WAT9"/>
<evidence type="ECO:0000313" key="5">
    <source>
        <dbReference type="EMBL" id="AXY21982.1"/>
    </source>
</evidence>
<evidence type="ECO:0000256" key="1">
    <source>
        <dbReference type="ARBA" id="ARBA00004167"/>
    </source>
</evidence>
<dbReference type="Gene3D" id="3.30.1150.10">
    <property type="match status" value="1"/>
</dbReference>
<keyword evidence="3" id="KW-1133">Transmembrane helix</keyword>
<keyword evidence="4" id="KW-0472">Membrane</keyword>
<dbReference type="GO" id="GO:0055085">
    <property type="term" value="P:transmembrane transport"/>
    <property type="evidence" value="ECO:0007669"/>
    <property type="project" value="InterPro"/>
</dbReference>